<keyword evidence="3" id="KW-0813">Transport</keyword>
<dbReference type="STRING" id="877500.GCA_000935065_02769"/>
<feature type="transmembrane region" description="Helical" evidence="8">
    <location>
        <begin position="291"/>
        <end position="313"/>
    </location>
</feature>
<dbReference type="OrthoDB" id="9782305at2"/>
<sequence>MKFFFYFLALLLVFISPFIGESSIDISKLFDSSSTVNMIFWQLRVPRIVLAFFVGGILSLSGLVFQTVFKNILITPYTLGIASGTTLFTAVSIVFLPSLALYISGIAGSFVTIMILYLISKVINKNLMLASTNSILLVGIALSFFYSSALMLIFYLSSLQENYTIVRFTLGSLDIVGFNTPLVVLGVAIVFLLAILNYKKELKLLLVSNDMAFLKGLNVNKVNLTLLILVSIAVGVSISFVGPIGFIGLVIPHTIRLIYKKSADNLIFPVFFYGGVFLVFSDLIARNLNTASSLPIGVVTSFIGAPFFVYLLIRRNNKKKQD</sequence>
<dbReference type="PANTHER" id="PTHR30472">
    <property type="entry name" value="FERRIC ENTEROBACTIN TRANSPORT SYSTEM PERMEASE PROTEIN"/>
    <property type="match status" value="1"/>
</dbReference>
<protein>
    <submittedName>
        <fullName evidence="9">Iron ABC transporter permease</fullName>
    </submittedName>
</protein>
<evidence type="ECO:0000313" key="10">
    <source>
        <dbReference type="Proteomes" id="UP000290191"/>
    </source>
</evidence>
<feature type="transmembrane region" description="Helical" evidence="8">
    <location>
        <begin position="217"/>
        <end position="234"/>
    </location>
</feature>
<comment type="caution">
    <text evidence="9">The sequence shown here is derived from an EMBL/GenBank/DDBJ whole genome shotgun (WGS) entry which is preliminary data.</text>
</comment>
<dbReference type="Gene3D" id="1.10.3470.10">
    <property type="entry name" value="ABC transporter involved in vitamin B12 uptake, BtuC"/>
    <property type="match status" value="1"/>
</dbReference>
<evidence type="ECO:0000256" key="1">
    <source>
        <dbReference type="ARBA" id="ARBA00004651"/>
    </source>
</evidence>
<dbReference type="EMBL" id="PDKO01000001">
    <property type="protein sequence ID" value="RXJ64390.1"/>
    <property type="molecule type" value="Genomic_DNA"/>
</dbReference>
<evidence type="ECO:0000256" key="4">
    <source>
        <dbReference type="ARBA" id="ARBA00022475"/>
    </source>
</evidence>
<evidence type="ECO:0000256" key="5">
    <source>
        <dbReference type="ARBA" id="ARBA00022692"/>
    </source>
</evidence>
<dbReference type="CDD" id="cd06550">
    <property type="entry name" value="TM_ABC_iron-siderophores_like"/>
    <property type="match status" value="1"/>
</dbReference>
<dbReference type="Pfam" id="PF01032">
    <property type="entry name" value="FecCD"/>
    <property type="match status" value="1"/>
</dbReference>
<keyword evidence="4" id="KW-1003">Cell membrane</keyword>
<feature type="transmembrane region" description="Helical" evidence="8">
    <location>
        <begin position="240"/>
        <end position="259"/>
    </location>
</feature>
<evidence type="ECO:0000256" key="7">
    <source>
        <dbReference type="ARBA" id="ARBA00023136"/>
    </source>
</evidence>
<evidence type="ECO:0000256" key="2">
    <source>
        <dbReference type="ARBA" id="ARBA00007935"/>
    </source>
</evidence>
<evidence type="ECO:0000313" key="9">
    <source>
        <dbReference type="EMBL" id="RXJ64390.1"/>
    </source>
</evidence>
<gene>
    <name evidence="9" type="ORF">CRV06_00075</name>
</gene>
<feature type="transmembrane region" description="Helical" evidence="8">
    <location>
        <begin position="176"/>
        <end position="196"/>
    </location>
</feature>
<dbReference type="GO" id="GO:0022857">
    <property type="term" value="F:transmembrane transporter activity"/>
    <property type="evidence" value="ECO:0007669"/>
    <property type="project" value="InterPro"/>
</dbReference>
<dbReference type="RefSeq" id="WP_129080836.1">
    <property type="nucleotide sequence ID" value="NZ_CP041070.1"/>
</dbReference>
<dbReference type="Proteomes" id="UP000290191">
    <property type="component" value="Unassembled WGS sequence"/>
</dbReference>
<dbReference type="InterPro" id="IPR000522">
    <property type="entry name" value="ABC_transptr_permease_BtuC"/>
</dbReference>
<dbReference type="AlphaFoldDB" id="A0A4Q0Y2R3"/>
<feature type="transmembrane region" description="Helical" evidence="8">
    <location>
        <begin position="44"/>
        <end position="65"/>
    </location>
</feature>
<feature type="transmembrane region" description="Helical" evidence="8">
    <location>
        <begin position="135"/>
        <end position="156"/>
    </location>
</feature>
<dbReference type="InterPro" id="IPR037294">
    <property type="entry name" value="ABC_BtuC-like"/>
</dbReference>
<name>A0A4Q0Y2R3_9BACT</name>
<keyword evidence="7 8" id="KW-0472">Membrane</keyword>
<dbReference type="GO" id="GO:0005886">
    <property type="term" value="C:plasma membrane"/>
    <property type="evidence" value="ECO:0007669"/>
    <property type="project" value="UniProtKB-SubCell"/>
</dbReference>
<feature type="transmembrane region" description="Helical" evidence="8">
    <location>
        <begin position="266"/>
        <end position="285"/>
    </location>
</feature>
<evidence type="ECO:0000256" key="8">
    <source>
        <dbReference type="SAM" id="Phobius"/>
    </source>
</evidence>
<proteinExistence type="inferred from homology"/>
<evidence type="ECO:0000256" key="3">
    <source>
        <dbReference type="ARBA" id="ARBA00022448"/>
    </source>
</evidence>
<feature type="transmembrane region" description="Helical" evidence="8">
    <location>
        <begin position="102"/>
        <end position="123"/>
    </location>
</feature>
<organism evidence="9 10">
    <name type="scientific">Halarcobacter anaerophilus</name>
    <dbReference type="NCBI Taxonomy" id="877500"/>
    <lineage>
        <taxon>Bacteria</taxon>
        <taxon>Pseudomonadati</taxon>
        <taxon>Campylobacterota</taxon>
        <taxon>Epsilonproteobacteria</taxon>
        <taxon>Campylobacterales</taxon>
        <taxon>Arcobacteraceae</taxon>
        <taxon>Halarcobacter</taxon>
    </lineage>
</organism>
<dbReference type="SUPFAM" id="SSF81345">
    <property type="entry name" value="ABC transporter involved in vitamin B12 uptake, BtuC"/>
    <property type="match status" value="1"/>
</dbReference>
<accession>A0A4Q0Y2R3</accession>
<feature type="transmembrane region" description="Helical" evidence="8">
    <location>
        <begin position="77"/>
        <end position="96"/>
    </location>
</feature>
<keyword evidence="10" id="KW-1185">Reference proteome</keyword>
<comment type="subcellular location">
    <subcellularLocation>
        <location evidence="1">Cell membrane</location>
        <topology evidence="1">Multi-pass membrane protein</topology>
    </subcellularLocation>
</comment>
<evidence type="ECO:0000256" key="6">
    <source>
        <dbReference type="ARBA" id="ARBA00022989"/>
    </source>
</evidence>
<dbReference type="PANTHER" id="PTHR30472:SF25">
    <property type="entry name" value="ABC TRANSPORTER PERMEASE PROTEIN MJ0876-RELATED"/>
    <property type="match status" value="1"/>
</dbReference>
<comment type="similarity">
    <text evidence="2">Belongs to the binding-protein-dependent transport system permease family. FecCD subfamily.</text>
</comment>
<reference evidence="9 10" key="1">
    <citation type="submission" date="2017-10" db="EMBL/GenBank/DDBJ databases">
        <title>Genomics of the genus Arcobacter.</title>
        <authorList>
            <person name="Perez-Cataluna A."/>
            <person name="Figueras M.J."/>
        </authorList>
    </citation>
    <scope>NUCLEOTIDE SEQUENCE [LARGE SCALE GENOMIC DNA]</scope>
    <source>
        <strain evidence="9 10">DSM 24636</strain>
    </source>
</reference>
<keyword evidence="6 8" id="KW-1133">Transmembrane helix</keyword>
<keyword evidence="5 8" id="KW-0812">Transmembrane</keyword>